<reference evidence="1" key="1">
    <citation type="submission" date="2020-08" db="EMBL/GenBank/DDBJ databases">
        <title>Genome public.</title>
        <authorList>
            <person name="Liu C."/>
            <person name="Sun Q."/>
        </authorList>
    </citation>
    <scope>NUCLEOTIDE SEQUENCE</scope>
    <source>
        <strain evidence="1">NSJ-12</strain>
    </source>
</reference>
<dbReference type="AlphaFoldDB" id="A0A926EFK3"/>
<keyword evidence="2" id="KW-1185">Reference proteome</keyword>
<dbReference type="Proteomes" id="UP000655830">
    <property type="component" value="Unassembled WGS sequence"/>
</dbReference>
<comment type="caution">
    <text evidence="1">The sequence shown here is derived from an EMBL/GenBank/DDBJ whole genome shotgun (WGS) entry which is preliminary data.</text>
</comment>
<organism evidence="1 2">
    <name type="scientific">Zhenhengia yiwuensis</name>
    <dbReference type="NCBI Taxonomy" id="2763666"/>
    <lineage>
        <taxon>Bacteria</taxon>
        <taxon>Bacillati</taxon>
        <taxon>Bacillota</taxon>
        <taxon>Clostridia</taxon>
        <taxon>Lachnospirales</taxon>
        <taxon>Lachnospiraceae</taxon>
        <taxon>Zhenhengia</taxon>
    </lineage>
</organism>
<gene>
    <name evidence="1" type="ORF">H8718_00515</name>
</gene>
<evidence type="ECO:0000313" key="2">
    <source>
        <dbReference type="Proteomes" id="UP000655830"/>
    </source>
</evidence>
<accession>A0A926EFK3</accession>
<evidence type="ECO:0000313" key="1">
    <source>
        <dbReference type="EMBL" id="MBC8578020.1"/>
    </source>
</evidence>
<proteinExistence type="predicted"/>
<dbReference type="EMBL" id="JACRSY010000001">
    <property type="protein sequence ID" value="MBC8578020.1"/>
    <property type="molecule type" value="Genomic_DNA"/>
</dbReference>
<dbReference type="RefSeq" id="WP_177671233.1">
    <property type="nucleotide sequence ID" value="NZ_JACRSY010000001.1"/>
</dbReference>
<sequence length="48" mass="5596">MTNEALNSLLEQGLRGCEDRHIETHKCAHCIYNLPKDGIDYCMFHDME</sequence>
<name>A0A926EFK3_9FIRM</name>
<protein>
    <submittedName>
        <fullName evidence="1">Uncharacterized protein</fullName>
    </submittedName>
</protein>